<name>A0A942TFL7_9BACI</name>
<dbReference type="GO" id="GO:0003700">
    <property type="term" value="F:DNA-binding transcription factor activity"/>
    <property type="evidence" value="ECO:0007669"/>
    <property type="project" value="TreeGrafter"/>
</dbReference>
<dbReference type="PROSITE" id="PS50932">
    <property type="entry name" value="HTH_LACI_2"/>
    <property type="match status" value="1"/>
</dbReference>
<keyword evidence="2 5" id="KW-0238">DNA-binding</keyword>
<dbReference type="SMART" id="SM00354">
    <property type="entry name" value="HTH_LACI"/>
    <property type="match status" value="1"/>
</dbReference>
<evidence type="ECO:0000256" key="3">
    <source>
        <dbReference type="ARBA" id="ARBA00023163"/>
    </source>
</evidence>
<keyword evidence="3" id="KW-0804">Transcription</keyword>
<dbReference type="Pfam" id="PF13377">
    <property type="entry name" value="Peripla_BP_3"/>
    <property type="match status" value="1"/>
</dbReference>
<dbReference type="Pfam" id="PF00356">
    <property type="entry name" value="LacI"/>
    <property type="match status" value="1"/>
</dbReference>
<evidence type="ECO:0000313" key="6">
    <source>
        <dbReference type="Proteomes" id="UP000681414"/>
    </source>
</evidence>
<evidence type="ECO:0000259" key="4">
    <source>
        <dbReference type="PROSITE" id="PS50932"/>
    </source>
</evidence>
<dbReference type="SUPFAM" id="SSF53822">
    <property type="entry name" value="Periplasmic binding protein-like I"/>
    <property type="match status" value="1"/>
</dbReference>
<dbReference type="CDD" id="cd06267">
    <property type="entry name" value="PBP1_LacI_sugar_binding-like"/>
    <property type="match status" value="1"/>
</dbReference>
<evidence type="ECO:0000256" key="1">
    <source>
        <dbReference type="ARBA" id="ARBA00023015"/>
    </source>
</evidence>
<evidence type="ECO:0000313" key="5">
    <source>
        <dbReference type="EMBL" id="MBS4196765.1"/>
    </source>
</evidence>
<sequence length="320" mass="35712">MIGIKDIAKMAGVSVSTVSNVINGRKNVGKETRERVLQICEEVGYQPNLMGKSLKSGKTNTIVFNFSDFERSFYLKIIKGINDYLSENGFDLIVCTTSSSKNFMRNNFSRGAIVLDKKMDNDFLNSVADEQFPIVVMDRIVDNENIKSVIVENYTVMCELVQSLINKGFREFGYIGGIESSLDHQERFQAFSDTLKNNNIPFQRANYYFGDFTEESGYRAANIITLSNNLPEVLVCANDNMAIGAIKAFKESNYSVPGDISVTGFDDAGAAETYGLTTVAIPRYESGYLAAKELVEMIRGTASKDIFKISAKMKWRNTVK</sequence>
<dbReference type="InterPro" id="IPR010982">
    <property type="entry name" value="Lambda_DNA-bd_dom_sf"/>
</dbReference>
<dbReference type="InterPro" id="IPR000843">
    <property type="entry name" value="HTH_LacI"/>
</dbReference>
<dbReference type="SUPFAM" id="SSF47413">
    <property type="entry name" value="lambda repressor-like DNA-binding domains"/>
    <property type="match status" value="1"/>
</dbReference>
<accession>A0A942TFL7</accession>
<feature type="domain" description="HTH lacI-type" evidence="4">
    <location>
        <begin position="2"/>
        <end position="56"/>
    </location>
</feature>
<dbReference type="Gene3D" id="3.40.50.2300">
    <property type="match status" value="2"/>
</dbReference>
<dbReference type="Proteomes" id="UP000681414">
    <property type="component" value="Unassembled WGS sequence"/>
</dbReference>
<dbReference type="EMBL" id="JAGYPG010000003">
    <property type="protein sequence ID" value="MBS4196765.1"/>
    <property type="molecule type" value="Genomic_DNA"/>
</dbReference>
<dbReference type="PANTHER" id="PTHR30146:SF109">
    <property type="entry name" value="HTH-TYPE TRANSCRIPTIONAL REGULATOR GALS"/>
    <property type="match status" value="1"/>
</dbReference>
<dbReference type="PRINTS" id="PR00036">
    <property type="entry name" value="HTHLACI"/>
</dbReference>
<dbReference type="InterPro" id="IPR046335">
    <property type="entry name" value="LacI/GalR-like_sensor"/>
</dbReference>
<comment type="caution">
    <text evidence="5">The sequence shown here is derived from an EMBL/GenBank/DDBJ whole genome shotgun (WGS) entry which is preliminary data.</text>
</comment>
<gene>
    <name evidence="5" type="ORF">KHA97_17075</name>
</gene>
<dbReference type="CDD" id="cd01392">
    <property type="entry name" value="HTH_LacI"/>
    <property type="match status" value="1"/>
</dbReference>
<organism evidence="5 6">
    <name type="scientific">Lederbergia citri</name>
    <dbReference type="NCBI Taxonomy" id="2833580"/>
    <lineage>
        <taxon>Bacteria</taxon>
        <taxon>Bacillati</taxon>
        <taxon>Bacillota</taxon>
        <taxon>Bacilli</taxon>
        <taxon>Bacillales</taxon>
        <taxon>Bacillaceae</taxon>
        <taxon>Lederbergia</taxon>
    </lineage>
</organism>
<dbReference type="PROSITE" id="PS00356">
    <property type="entry name" value="HTH_LACI_1"/>
    <property type="match status" value="1"/>
</dbReference>
<reference evidence="5 6" key="1">
    <citation type="submission" date="2021-05" db="EMBL/GenBank/DDBJ databases">
        <title>Novel Bacillus species.</title>
        <authorList>
            <person name="Liu G."/>
        </authorList>
    </citation>
    <scope>NUCLEOTIDE SEQUENCE [LARGE SCALE GENOMIC DNA]</scope>
    <source>
        <strain evidence="6">FJAT-49780</strain>
    </source>
</reference>
<proteinExistence type="predicted"/>
<dbReference type="GO" id="GO:0000976">
    <property type="term" value="F:transcription cis-regulatory region binding"/>
    <property type="evidence" value="ECO:0007669"/>
    <property type="project" value="TreeGrafter"/>
</dbReference>
<keyword evidence="1" id="KW-0805">Transcription regulation</keyword>
<keyword evidence="6" id="KW-1185">Reference proteome</keyword>
<protein>
    <submittedName>
        <fullName evidence="5">LacI family DNA-binding transcriptional regulator</fullName>
    </submittedName>
</protein>
<evidence type="ECO:0000256" key="2">
    <source>
        <dbReference type="ARBA" id="ARBA00023125"/>
    </source>
</evidence>
<dbReference type="Gene3D" id="1.10.260.40">
    <property type="entry name" value="lambda repressor-like DNA-binding domains"/>
    <property type="match status" value="1"/>
</dbReference>
<dbReference type="AlphaFoldDB" id="A0A942TFL7"/>
<dbReference type="PANTHER" id="PTHR30146">
    <property type="entry name" value="LACI-RELATED TRANSCRIPTIONAL REPRESSOR"/>
    <property type="match status" value="1"/>
</dbReference>
<dbReference type="InterPro" id="IPR028082">
    <property type="entry name" value="Peripla_BP_I"/>
</dbReference>